<evidence type="ECO:0008006" key="3">
    <source>
        <dbReference type="Google" id="ProtNLM"/>
    </source>
</evidence>
<dbReference type="Proteomes" id="UP000243205">
    <property type="component" value="Unassembled WGS sequence"/>
</dbReference>
<protein>
    <recommendedName>
        <fullName evidence="3">DUF4157 domain-containing protein</fullName>
    </recommendedName>
</protein>
<dbReference type="EMBL" id="FNAQ01000016">
    <property type="protein sequence ID" value="SDE56201.1"/>
    <property type="molecule type" value="Genomic_DNA"/>
</dbReference>
<dbReference type="AlphaFoldDB" id="A0A1G7DXS6"/>
<reference evidence="2" key="1">
    <citation type="submission" date="2016-10" db="EMBL/GenBank/DDBJ databases">
        <authorList>
            <person name="Varghese N."/>
            <person name="Submissions S."/>
        </authorList>
    </citation>
    <scope>NUCLEOTIDE SEQUENCE [LARGE SCALE GENOMIC DNA]</scope>
    <source>
        <strain evidence="2">DSM 8987</strain>
    </source>
</reference>
<dbReference type="STRING" id="57664.SAMN05661003_11627"/>
<organism evidence="1 2">
    <name type="scientific">Desulfuromonas thiophila</name>
    <dbReference type="NCBI Taxonomy" id="57664"/>
    <lineage>
        <taxon>Bacteria</taxon>
        <taxon>Pseudomonadati</taxon>
        <taxon>Thermodesulfobacteriota</taxon>
        <taxon>Desulfuromonadia</taxon>
        <taxon>Desulfuromonadales</taxon>
        <taxon>Desulfuromonadaceae</taxon>
        <taxon>Desulfuromonas</taxon>
    </lineage>
</organism>
<sequence>MRLTGWLEDWVLRTNHDHAAQRRSCACWPSLQDYFPAAFLTQAGFVVIDPLPFPLAERWIPWGTGTFLPASFGAAAAITYGDTYYLRPAFAHHLSLHVHELVHVAQYQHLGTGPFLRRYLYQLLRTGYRNAPLELMAYDLQRRFERESAPFDILTEVAQQLDAMTAPACATPSGESPCQ</sequence>
<evidence type="ECO:0000313" key="1">
    <source>
        <dbReference type="EMBL" id="SDE56201.1"/>
    </source>
</evidence>
<accession>A0A1G7DXS6</accession>
<dbReference type="RefSeq" id="WP_092079878.1">
    <property type="nucleotide sequence ID" value="NZ_FNAQ01000016.1"/>
</dbReference>
<keyword evidence="2" id="KW-1185">Reference proteome</keyword>
<name>A0A1G7DXS6_9BACT</name>
<proteinExistence type="predicted"/>
<dbReference type="OrthoDB" id="5600142at2"/>
<gene>
    <name evidence="1" type="ORF">SAMN05661003_11627</name>
</gene>
<evidence type="ECO:0000313" key="2">
    <source>
        <dbReference type="Proteomes" id="UP000243205"/>
    </source>
</evidence>